<protein>
    <submittedName>
        <fullName evidence="3">DUF4397 domain-containing protein</fullName>
    </submittedName>
</protein>
<gene>
    <name evidence="3" type="ORF">QTN47_17745</name>
</gene>
<evidence type="ECO:0000256" key="1">
    <source>
        <dbReference type="SAM" id="SignalP"/>
    </source>
</evidence>
<name>A0ABV3ZHH6_9BACT</name>
<sequence>MTRFRKGLFVVAALLTSVLAIQCSKTHVTAANSSVMLINASPDAPTGITLWGNGDSIFSNVNFGDSTAYAHNLITGTYGMKLTKTGQTDSLFSFIATWLPARYYSIFAVDSFYKIRPSIIEDDFRPDSIYARARVLYLCPDGRPLNIYFRVLSDTSDKKIDTIIINPSQARVFNDQNITNAFGNFTTLKTKRDSVEILASLYHIDTTAIKDTVIIKQKFPITRTHFYTFYLAGFFDSTRATAAQKLHLELIDNTP</sequence>
<dbReference type="Proteomes" id="UP001560573">
    <property type="component" value="Unassembled WGS sequence"/>
</dbReference>
<dbReference type="Pfam" id="PF14344">
    <property type="entry name" value="DUF4397"/>
    <property type="match status" value="1"/>
</dbReference>
<proteinExistence type="predicted"/>
<evidence type="ECO:0000313" key="4">
    <source>
        <dbReference type="Proteomes" id="UP001560573"/>
    </source>
</evidence>
<feature type="signal peptide" evidence="1">
    <location>
        <begin position="1"/>
        <end position="30"/>
    </location>
</feature>
<comment type="caution">
    <text evidence="3">The sequence shown here is derived from an EMBL/GenBank/DDBJ whole genome shotgun (WGS) entry which is preliminary data.</text>
</comment>
<evidence type="ECO:0000259" key="2">
    <source>
        <dbReference type="Pfam" id="PF14344"/>
    </source>
</evidence>
<feature type="domain" description="DUF4397" evidence="2">
    <location>
        <begin position="34"/>
        <end position="148"/>
    </location>
</feature>
<dbReference type="EMBL" id="JAULBC010000006">
    <property type="protein sequence ID" value="MEX6689357.1"/>
    <property type="molecule type" value="Genomic_DNA"/>
</dbReference>
<accession>A0ABV3ZHH6</accession>
<reference evidence="3 4" key="1">
    <citation type="submission" date="2023-07" db="EMBL/GenBank/DDBJ databases">
        <authorList>
            <person name="Lian W.-H."/>
        </authorList>
    </citation>
    <scope>NUCLEOTIDE SEQUENCE [LARGE SCALE GENOMIC DNA]</scope>
    <source>
        <strain evidence="3 4">SYSU DXS3180</strain>
    </source>
</reference>
<organism evidence="3 4">
    <name type="scientific">Danxiaibacter flavus</name>
    <dbReference type="NCBI Taxonomy" id="3049108"/>
    <lineage>
        <taxon>Bacteria</taxon>
        <taxon>Pseudomonadati</taxon>
        <taxon>Bacteroidota</taxon>
        <taxon>Chitinophagia</taxon>
        <taxon>Chitinophagales</taxon>
        <taxon>Chitinophagaceae</taxon>
        <taxon>Danxiaibacter</taxon>
    </lineage>
</organism>
<feature type="chain" id="PRO_5046318747" evidence="1">
    <location>
        <begin position="31"/>
        <end position="255"/>
    </location>
</feature>
<dbReference type="InterPro" id="IPR025510">
    <property type="entry name" value="DUF4397"/>
</dbReference>
<keyword evidence="4" id="KW-1185">Reference proteome</keyword>
<keyword evidence="1" id="KW-0732">Signal</keyword>
<dbReference type="RefSeq" id="WP_369330764.1">
    <property type="nucleotide sequence ID" value="NZ_JAULBC010000006.1"/>
</dbReference>
<evidence type="ECO:0000313" key="3">
    <source>
        <dbReference type="EMBL" id="MEX6689357.1"/>
    </source>
</evidence>